<name>A0A2N1UP95_9BACT</name>
<keyword evidence="3" id="KW-0067">ATP-binding</keyword>
<gene>
    <name evidence="6" type="ORF">CVV26_00475</name>
</gene>
<evidence type="ECO:0000313" key="7">
    <source>
        <dbReference type="Proteomes" id="UP000233414"/>
    </source>
</evidence>
<dbReference type="GO" id="GO:0005524">
    <property type="term" value="F:ATP binding"/>
    <property type="evidence" value="ECO:0007669"/>
    <property type="project" value="UniProtKB-KW"/>
</dbReference>
<feature type="domain" description="ABC transporter" evidence="5">
    <location>
        <begin position="7"/>
        <end position="223"/>
    </location>
</feature>
<sequence length="483" mass="54557">MAEEVILRFDNVSFEYLYKKPLLEEASFSIRKGSKITLMGQNGAGKSTLFGLIKNELSPKTGKISITNNATIGTAMQVINREDFDLTIEEYFAKAFEIVPADLKSKISKVMEVVNLVISIDKKVGFLSGGQKARLLLAYALIKNPDILLLDEPTNNLDQTGIDHLITFLIMYEKTVIVISHDADFLNCFTEGVIYLDIFTKKLETYVGDYYSVVEEIEKRIEREIKKNAQLEKQIQDRKEKVNFFANKGGKMRKLAQKLRNETEEMEENKVDVRREDKTIRNFIIPCQDIFGNIVTIKSVKIIKDHQPIIKKIDKVLTKGMRMLISGPNGIGKTTFLRSLINNENEGANILDGVCVGYYSQDFTNLNFNDTVFDSLESILKTGTDEQEMRSIAAGFLITGDLMGHKVSHLSEGQKGLLSFARLVLMCPGLLILDEPTNHINFRHIPVIAKALNEYKGAMILISHMPEFAEKIKIDENLDLGKI</sequence>
<keyword evidence="4" id="KW-0175">Coiled coil</keyword>
<dbReference type="Pfam" id="PF00005">
    <property type="entry name" value="ABC_tran"/>
    <property type="match status" value="2"/>
</dbReference>
<dbReference type="PROSITE" id="PS50893">
    <property type="entry name" value="ABC_TRANSPORTER_2"/>
    <property type="match status" value="1"/>
</dbReference>
<protein>
    <recommendedName>
        <fullName evidence="5">ABC transporter domain-containing protein</fullName>
    </recommendedName>
</protein>
<organism evidence="6 7">
    <name type="scientific">Candidatus Kuenenbacteria bacterium HGW-Kuenenbacteria-1</name>
    <dbReference type="NCBI Taxonomy" id="2013812"/>
    <lineage>
        <taxon>Bacteria</taxon>
        <taxon>Candidatus Kueneniibacteriota</taxon>
    </lineage>
</organism>
<evidence type="ECO:0000256" key="4">
    <source>
        <dbReference type="SAM" id="Coils"/>
    </source>
</evidence>
<dbReference type="InterPro" id="IPR027417">
    <property type="entry name" value="P-loop_NTPase"/>
</dbReference>
<evidence type="ECO:0000256" key="1">
    <source>
        <dbReference type="ARBA" id="ARBA00022737"/>
    </source>
</evidence>
<dbReference type="GO" id="GO:0016887">
    <property type="term" value="F:ATP hydrolysis activity"/>
    <property type="evidence" value="ECO:0007669"/>
    <property type="project" value="InterPro"/>
</dbReference>
<dbReference type="SMART" id="SM00382">
    <property type="entry name" value="AAA"/>
    <property type="match status" value="2"/>
</dbReference>
<dbReference type="Proteomes" id="UP000233414">
    <property type="component" value="Unassembled WGS sequence"/>
</dbReference>
<evidence type="ECO:0000256" key="3">
    <source>
        <dbReference type="ARBA" id="ARBA00022840"/>
    </source>
</evidence>
<keyword evidence="2" id="KW-0547">Nucleotide-binding</keyword>
<evidence type="ECO:0000313" key="6">
    <source>
        <dbReference type="EMBL" id="PKL72726.1"/>
    </source>
</evidence>
<dbReference type="InterPro" id="IPR050611">
    <property type="entry name" value="ABCF"/>
</dbReference>
<comment type="caution">
    <text evidence="6">The sequence shown here is derived from an EMBL/GenBank/DDBJ whole genome shotgun (WGS) entry which is preliminary data.</text>
</comment>
<dbReference type="SUPFAM" id="SSF52540">
    <property type="entry name" value="P-loop containing nucleoside triphosphate hydrolases"/>
    <property type="match status" value="2"/>
</dbReference>
<evidence type="ECO:0000256" key="2">
    <source>
        <dbReference type="ARBA" id="ARBA00022741"/>
    </source>
</evidence>
<evidence type="ECO:0000259" key="5">
    <source>
        <dbReference type="PROSITE" id="PS50893"/>
    </source>
</evidence>
<dbReference type="InterPro" id="IPR003593">
    <property type="entry name" value="AAA+_ATPase"/>
</dbReference>
<keyword evidence="1" id="KW-0677">Repeat</keyword>
<dbReference type="InterPro" id="IPR003439">
    <property type="entry name" value="ABC_transporter-like_ATP-bd"/>
</dbReference>
<dbReference type="EMBL" id="PGYQ01000001">
    <property type="protein sequence ID" value="PKL72726.1"/>
    <property type="molecule type" value="Genomic_DNA"/>
</dbReference>
<feature type="coiled-coil region" evidence="4">
    <location>
        <begin position="214"/>
        <end position="276"/>
    </location>
</feature>
<dbReference type="Gene3D" id="3.40.50.300">
    <property type="entry name" value="P-loop containing nucleotide triphosphate hydrolases"/>
    <property type="match status" value="2"/>
</dbReference>
<dbReference type="PANTHER" id="PTHR19211">
    <property type="entry name" value="ATP-BINDING TRANSPORT PROTEIN-RELATED"/>
    <property type="match status" value="1"/>
</dbReference>
<proteinExistence type="predicted"/>
<dbReference type="AlphaFoldDB" id="A0A2N1UP95"/>
<dbReference type="PANTHER" id="PTHR19211:SF14">
    <property type="entry name" value="ATP-BINDING CASSETTE SUB-FAMILY F MEMBER 1"/>
    <property type="match status" value="1"/>
</dbReference>
<reference evidence="6 7" key="1">
    <citation type="journal article" date="2017" name="ISME J.">
        <title>Potential for microbial H2 and metal transformations associated with novel bacteria and archaea in deep terrestrial subsurface sediments.</title>
        <authorList>
            <person name="Hernsdorf A.W."/>
            <person name="Amano Y."/>
            <person name="Miyakawa K."/>
            <person name="Ise K."/>
            <person name="Suzuki Y."/>
            <person name="Anantharaman K."/>
            <person name="Probst A."/>
            <person name="Burstein D."/>
            <person name="Thomas B.C."/>
            <person name="Banfield J.F."/>
        </authorList>
    </citation>
    <scope>NUCLEOTIDE SEQUENCE [LARGE SCALE GENOMIC DNA]</scope>
    <source>
        <strain evidence="6">HGW-Kuenenbacteria-1</strain>
    </source>
</reference>
<dbReference type="CDD" id="cd03221">
    <property type="entry name" value="ABCF_EF-3"/>
    <property type="match status" value="1"/>
</dbReference>
<accession>A0A2N1UP95</accession>